<evidence type="ECO:0000259" key="5">
    <source>
        <dbReference type="PROSITE" id="PS50931"/>
    </source>
</evidence>
<dbReference type="FunFam" id="1.10.10.10:FF:000001">
    <property type="entry name" value="LysR family transcriptional regulator"/>
    <property type="match status" value="1"/>
</dbReference>
<accession>I9NK87</accession>
<evidence type="ECO:0000256" key="2">
    <source>
        <dbReference type="ARBA" id="ARBA00023015"/>
    </source>
</evidence>
<sequence length="297" mass="33272">MELRHLRYFVAVAEELHFTRAAERLNMAQPPLSQQIRQLESELGVQLFQRTKRQVELTAAGKNFLKNVYKILIDLDKTCDSALRAQKGEIGNIIVGFTGTATYDILPKLLQPYRSKFPSVDISVLQLSTTDQIQSLLNGEINIGILCAPIKNSQLNFEVIHQEPFIIAMPRNHPLASKSGPIEVQEFSKELFIMIPRNSGQIYYDTIINICHNAGFSPNITQEVHELHTSISLVAAGMGVALVPDSIQNLRVRGITYRQLKNSVSTLKTALAWRNDETSPLVHTFIALAKKSIQKLA</sequence>
<dbReference type="GO" id="GO:0032993">
    <property type="term" value="C:protein-DNA complex"/>
    <property type="evidence" value="ECO:0007669"/>
    <property type="project" value="TreeGrafter"/>
</dbReference>
<comment type="similarity">
    <text evidence="1">Belongs to the LysR transcriptional regulatory family.</text>
</comment>
<evidence type="ECO:0000256" key="1">
    <source>
        <dbReference type="ARBA" id="ARBA00009437"/>
    </source>
</evidence>
<evidence type="ECO:0000313" key="6">
    <source>
        <dbReference type="EMBL" id="AJQ25419.1"/>
    </source>
</evidence>
<dbReference type="InterPro" id="IPR036390">
    <property type="entry name" value="WH_DNA-bd_sf"/>
</dbReference>
<gene>
    <name evidence="6" type="ORF">JBW_00067</name>
</gene>
<keyword evidence="4" id="KW-0804">Transcription</keyword>
<dbReference type="Gene3D" id="1.10.10.10">
    <property type="entry name" value="Winged helix-like DNA-binding domain superfamily/Winged helix DNA-binding domain"/>
    <property type="match status" value="1"/>
</dbReference>
<dbReference type="RefSeq" id="WP_007960964.1">
    <property type="nucleotide sequence ID" value="NZ_CP010978.1"/>
</dbReference>
<proteinExistence type="inferred from homology"/>
<feature type="domain" description="HTH lysR-type" evidence="5">
    <location>
        <begin position="1"/>
        <end position="58"/>
    </location>
</feature>
<dbReference type="PANTHER" id="PTHR30346">
    <property type="entry name" value="TRANSCRIPTIONAL DUAL REGULATOR HCAR-RELATED"/>
    <property type="match status" value="1"/>
</dbReference>
<organism evidence="6 7">
    <name type="scientific">Pelosinus fermentans JBW45</name>
    <dbReference type="NCBI Taxonomy" id="1192197"/>
    <lineage>
        <taxon>Bacteria</taxon>
        <taxon>Bacillati</taxon>
        <taxon>Bacillota</taxon>
        <taxon>Negativicutes</taxon>
        <taxon>Selenomonadales</taxon>
        <taxon>Sporomusaceae</taxon>
        <taxon>Pelosinus</taxon>
    </lineage>
</organism>
<reference evidence="6 7" key="1">
    <citation type="journal article" date="2015" name="Genome Announc.">
        <title>Complete Genome Sequence of Pelosinus fermentans JBW45, a Member of a Remarkably Competitive Group of Negativicutes in the Firmicutes Phylum.</title>
        <authorList>
            <person name="De Leon K.B."/>
            <person name="Utturkar S.M."/>
            <person name="Camilleri L.B."/>
            <person name="Elias D.A."/>
            <person name="Arkin A.P."/>
            <person name="Fields M.W."/>
            <person name="Brown S.D."/>
            <person name="Wall J.D."/>
        </authorList>
    </citation>
    <scope>NUCLEOTIDE SEQUENCE [LARGE SCALE GENOMIC DNA]</scope>
    <source>
        <strain evidence="6 7">JBW45</strain>
    </source>
</reference>
<name>I9NK87_9FIRM</name>
<dbReference type="InterPro" id="IPR000847">
    <property type="entry name" value="LysR_HTH_N"/>
</dbReference>
<evidence type="ECO:0000313" key="7">
    <source>
        <dbReference type="Proteomes" id="UP000005361"/>
    </source>
</evidence>
<keyword evidence="3" id="KW-0238">DNA-binding</keyword>
<dbReference type="PRINTS" id="PR00039">
    <property type="entry name" value="HTHLYSR"/>
</dbReference>
<dbReference type="SUPFAM" id="SSF53850">
    <property type="entry name" value="Periplasmic binding protein-like II"/>
    <property type="match status" value="1"/>
</dbReference>
<dbReference type="GO" id="GO:0003700">
    <property type="term" value="F:DNA-binding transcription factor activity"/>
    <property type="evidence" value="ECO:0007669"/>
    <property type="project" value="InterPro"/>
</dbReference>
<dbReference type="PROSITE" id="PS50931">
    <property type="entry name" value="HTH_LYSR"/>
    <property type="match status" value="1"/>
</dbReference>
<dbReference type="Pfam" id="PF03466">
    <property type="entry name" value="LysR_substrate"/>
    <property type="match status" value="1"/>
</dbReference>
<dbReference type="Proteomes" id="UP000005361">
    <property type="component" value="Chromosome"/>
</dbReference>
<dbReference type="InterPro" id="IPR036388">
    <property type="entry name" value="WH-like_DNA-bd_sf"/>
</dbReference>
<dbReference type="KEGG" id="pft:JBW_00067"/>
<dbReference type="SUPFAM" id="SSF46785">
    <property type="entry name" value="Winged helix' DNA-binding domain"/>
    <property type="match status" value="1"/>
</dbReference>
<dbReference type="STRING" id="1192197.JBW_00067"/>
<dbReference type="HOGENOM" id="CLU_039613_6_4_9"/>
<keyword evidence="2" id="KW-0805">Transcription regulation</keyword>
<dbReference type="AlphaFoldDB" id="I9NK87"/>
<protein>
    <submittedName>
        <fullName evidence="6">Transcriptional regulator, LysR family</fullName>
    </submittedName>
</protein>
<dbReference type="InterPro" id="IPR005119">
    <property type="entry name" value="LysR_subst-bd"/>
</dbReference>
<dbReference type="CDD" id="cd08414">
    <property type="entry name" value="PBP2_LTTR_aromatics_like"/>
    <property type="match status" value="1"/>
</dbReference>
<dbReference type="GO" id="GO:0003677">
    <property type="term" value="F:DNA binding"/>
    <property type="evidence" value="ECO:0007669"/>
    <property type="project" value="UniProtKB-KW"/>
</dbReference>
<reference evidence="7" key="2">
    <citation type="submission" date="2015-02" db="EMBL/GenBank/DDBJ databases">
        <title>Complete Genome Sequence of Pelosinus fermentans JBW45.</title>
        <authorList>
            <person name="De Leon K.B."/>
            <person name="Utturkar S.M."/>
            <person name="Camilleri L.B."/>
            <person name="Arkin A.P."/>
            <person name="Fields M.W."/>
            <person name="Brown S.D."/>
            <person name="Wall J.D."/>
        </authorList>
    </citation>
    <scope>NUCLEOTIDE SEQUENCE [LARGE SCALE GENOMIC DNA]</scope>
    <source>
        <strain evidence="7">JBW45</strain>
    </source>
</reference>
<evidence type="ECO:0000256" key="4">
    <source>
        <dbReference type="ARBA" id="ARBA00023163"/>
    </source>
</evidence>
<dbReference type="EMBL" id="CP010978">
    <property type="protein sequence ID" value="AJQ25419.1"/>
    <property type="molecule type" value="Genomic_DNA"/>
</dbReference>
<dbReference type="OrthoDB" id="1677645at2"/>
<dbReference type="Gene3D" id="3.40.190.10">
    <property type="entry name" value="Periplasmic binding protein-like II"/>
    <property type="match status" value="2"/>
</dbReference>
<dbReference type="Pfam" id="PF00126">
    <property type="entry name" value="HTH_1"/>
    <property type="match status" value="1"/>
</dbReference>
<dbReference type="PANTHER" id="PTHR30346:SF0">
    <property type="entry name" value="HCA OPERON TRANSCRIPTIONAL ACTIVATOR HCAR"/>
    <property type="match status" value="1"/>
</dbReference>
<evidence type="ECO:0000256" key="3">
    <source>
        <dbReference type="ARBA" id="ARBA00023125"/>
    </source>
</evidence>